<dbReference type="Pfam" id="PF09365">
    <property type="entry name" value="DUF2461"/>
    <property type="match status" value="1"/>
</dbReference>
<dbReference type="EMBL" id="FQXV01000002">
    <property type="protein sequence ID" value="SHH75260.1"/>
    <property type="molecule type" value="Genomic_DNA"/>
</dbReference>
<sequence>MFTGFNEKTTEFLWGIRFNNSRAWFLENKQNYLDHLQAPMRELANDVWTRFTEKNKLDLGYRVARIYRDARRVRDGNLYKEHLWFSLEKDHEDWQSTPVFFFEIEPEGYMYGLGYYAATAETMKKFRARVDSNPAELERIASDLKNKKRFQIDGDEYSRKKGEKEGLLAEWYNRKTISLIASGKGHEPLYSPKFAEKLCKDFQALVPLYNFFWSLEGEQAE</sequence>
<dbReference type="RefSeq" id="WP_073076421.1">
    <property type="nucleotide sequence ID" value="NZ_FQXV01000002.1"/>
</dbReference>
<proteinExistence type="predicted"/>
<dbReference type="InterPro" id="IPR015996">
    <property type="entry name" value="UCP028451"/>
</dbReference>
<dbReference type="PIRSF" id="PIRSF028451">
    <property type="entry name" value="UCP028451"/>
    <property type="match status" value="1"/>
</dbReference>
<name>A0A1M5VJ80_9FIRM</name>
<organism evidence="1 2">
    <name type="scientific">Sporobacter termitidis DSM 10068</name>
    <dbReference type="NCBI Taxonomy" id="1123282"/>
    <lineage>
        <taxon>Bacteria</taxon>
        <taxon>Bacillati</taxon>
        <taxon>Bacillota</taxon>
        <taxon>Clostridia</taxon>
        <taxon>Eubacteriales</taxon>
        <taxon>Oscillospiraceae</taxon>
        <taxon>Sporobacter</taxon>
    </lineage>
</organism>
<dbReference type="OrthoDB" id="9794241at2"/>
<dbReference type="STRING" id="1123282.SAMN02745823_00857"/>
<gene>
    <name evidence="1" type="ORF">SAMN02745823_00857</name>
</gene>
<evidence type="ECO:0000313" key="1">
    <source>
        <dbReference type="EMBL" id="SHH75260.1"/>
    </source>
</evidence>
<reference evidence="1 2" key="1">
    <citation type="submission" date="2016-11" db="EMBL/GenBank/DDBJ databases">
        <authorList>
            <person name="Jaros S."/>
            <person name="Januszkiewicz K."/>
            <person name="Wedrychowicz H."/>
        </authorList>
    </citation>
    <scope>NUCLEOTIDE SEQUENCE [LARGE SCALE GENOMIC DNA]</scope>
    <source>
        <strain evidence="1 2">DSM 10068</strain>
    </source>
</reference>
<protein>
    <submittedName>
        <fullName evidence="1">TIGR02453 family protein</fullName>
    </submittedName>
</protein>
<dbReference type="Proteomes" id="UP000183995">
    <property type="component" value="Unassembled WGS sequence"/>
</dbReference>
<keyword evidence="2" id="KW-1185">Reference proteome</keyword>
<dbReference type="PANTHER" id="PTHR36452:SF1">
    <property type="entry name" value="DUF2461 DOMAIN-CONTAINING PROTEIN"/>
    <property type="match status" value="1"/>
</dbReference>
<evidence type="ECO:0000313" key="2">
    <source>
        <dbReference type="Proteomes" id="UP000183995"/>
    </source>
</evidence>
<accession>A0A1M5VJ80</accession>
<dbReference type="AlphaFoldDB" id="A0A1M5VJ80"/>
<dbReference type="PANTHER" id="PTHR36452">
    <property type="entry name" value="CHROMOSOME 12, WHOLE GENOME SHOTGUN SEQUENCE"/>
    <property type="match status" value="1"/>
</dbReference>
<dbReference type="InterPro" id="IPR012808">
    <property type="entry name" value="CHP02453"/>
</dbReference>